<keyword evidence="3" id="KW-1003">Cell membrane</keyword>
<gene>
    <name evidence="9" type="ORF">HZI73_09250</name>
</gene>
<evidence type="ECO:0000256" key="6">
    <source>
        <dbReference type="ARBA" id="ARBA00023136"/>
    </source>
</evidence>
<dbReference type="GO" id="GO:0005886">
    <property type="term" value="C:plasma membrane"/>
    <property type="evidence" value="ECO:0007669"/>
    <property type="project" value="UniProtKB-SubCell"/>
</dbReference>
<feature type="transmembrane region" description="Helical" evidence="7">
    <location>
        <begin position="141"/>
        <end position="163"/>
    </location>
</feature>
<evidence type="ECO:0000256" key="7">
    <source>
        <dbReference type="RuleBase" id="RU363032"/>
    </source>
</evidence>
<comment type="subcellular location">
    <subcellularLocation>
        <location evidence="1 7">Cell membrane</location>
        <topology evidence="1 7">Multi-pass membrane protein</topology>
    </subcellularLocation>
</comment>
<evidence type="ECO:0000256" key="2">
    <source>
        <dbReference type="ARBA" id="ARBA00022448"/>
    </source>
</evidence>
<evidence type="ECO:0000259" key="8">
    <source>
        <dbReference type="PROSITE" id="PS50928"/>
    </source>
</evidence>
<dbReference type="CDD" id="cd06261">
    <property type="entry name" value="TM_PBP2"/>
    <property type="match status" value="1"/>
</dbReference>
<proteinExistence type="inferred from homology"/>
<comment type="similarity">
    <text evidence="7">Belongs to the binding-protein-dependent transport system permease family.</text>
</comment>
<keyword evidence="5 7" id="KW-1133">Transmembrane helix</keyword>
<dbReference type="PROSITE" id="PS50928">
    <property type="entry name" value="ABC_TM1"/>
    <property type="match status" value="1"/>
</dbReference>
<dbReference type="PANTHER" id="PTHR32243:SF24">
    <property type="entry name" value="DIACETYLCHITOBIOSE UPTAKE SYSTEM PERMEASE PROTEIN NGCG"/>
    <property type="match status" value="1"/>
</dbReference>
<dbReference type="RefSeq" id="WP_212697964.1">
    <property type="nucleotide sequence ID" value="NZ_CP058649.1"/>
</dbReference>
<dbReference type="GO" id="GO:0055085">
    <property type="term" value="P:transmembrane transport"/>
    <property type="evidence" value="ECO:0007669"/>
    <property type="project" value="InterPro"/>
</dbReference>
<feature type="transmembrane region" description="Helical" evidence="7">
    <location>
        <begin position="242"/>
        <end position="263"/>
    </location>
</feature>
<reference evidence="9" key="1">
    <citation type="submission" date="2020-07" db="EMBL/GenBank/DDBJ databases">
        <title>Vallitalea pronyensis genome.</title>
        <authorList>
            <person name="Postec A."/>
        </authorList>
    </citation>
    <scope>NUCLEOTIDE SEQUENCE</scope>
    <source>
        <strain evidence="9">FatNI3</strain>
    </source>
</reference>
<evidence type="ECO:0000313" key="10">
    <source>
        <dbReference type="Proteomes" id="UP000683246"/>
    </source>
</evidence>
<dbReference type="AlphaFoldDB" id="A0A8J8MJB9"/>
<evidence type="ECO:0000256" key="3">
    <source>
        <dbReference type="ARBA" id="ARBA00022475"/>
    </source>
</evidence>
<keyword evidence="10" id="KW-1185">Reference proteome</keyword>
<feature type="transmembrane region" description="Helical" evidence="7">
    <location>
        <begin position="12"/>
        <end position="37"/>
    </location>
</feature>
<evidence type="ECO:0000256" key="1">
    <source>
        <dbReference type="ARBA" id="ARBA00004651"/>
    </source>
</evidence>
<keyword evidence="6 7" id="KW-0472">Membrane</keyword>
<keyword evidence="2 7" id="KW-0813">Transport</keyword>
<dbReference type="Pfam" id="PF00528">
    <property type="entry name" value="BPD_transp_1"/>
    <property type="match status" value="1"/>
</dbReference>
<evidence type="ECO:0000256" key="4">
    <source>
        <dbReference type="ARBA" id="ARBA00022692"/>
    </source>
</evidence>
<feature type="domain" description="ABC transmembrane type-1" evidence="8">
    <location>
        <begin position="72"/>
        <end position="263"/>
    </location>
</feature>
<protein>
    <submittedName>
        <fullName evidence="9">Carbohydrate ABC transporter permease</fullName>
    </submittedName>
</protein>
<dbReference type="InterPro" id="IPR050901">
    <property type="entry name" value="BP-dep_ABC_trans_perm"/>
</dbReference>
<evidence type="ECO:0000313" key="9">
    <source>
        <dbReference type="EMBL" id="QUI22477.1"/>
    </source>
</evidence>
<feature type="transmembrane region" description="Helical" evidence="7">
    <location>
        <begin position="76"/>
        <end position="96"/>
    </location>
</feature>
<dbReference type="InterPro" id="IPR000515">
    <property type="entry name" value="MetI-like"/>
</dbReference>
<dbReference type="KEGG" id="vpy:HZI73_09250"/>
<organism evidence="9 10">
    <name type="scientific">Vallitalea pronyensis</name>
    <dbReference type="NCBI Taxonomy" id="1348613"/>
    <lineage>
        <taxon>Bacteria</taxon>
        <taxon>Bacillati</taxon>
        <taxon>Bacillota</taxon>
        <taxon>Clostridia</taxon>
        <taxon>Lachnospirales</taxon>
        <taxon>Vallitaleaceae</taxon>
        <taxon>Vallitalea</taxon>
    </lineage>
</organism>
<sequence length="278" mass="30648">MDNKRKRTGLNVLYYVVISAIAVVFLLPFYIAIVYSFKTKSEIAFSGLAFPKVFHFENYAKAIEVSNFFGASINSLILTLAVVLIVTVTCSMAAYVIARGKGGIYNALFYMSLGAILIPFQVVMLPLYVSLKEFGLMNTRLGLILAVAGFQIGYNIFIYTGFIKTVPVSFEEAARIDGCNRFSGFWLIVFPLLKPIVSTSVILNALTAWNEFPISLIVAQKNAVRTLPLTQFYFFGQFNVELNLAFAAFTLSMIPIIALYLILQKNIVGGLMAGGVKG</sequence>
<accession>A0A8J8MJB9</accession>
<feature type="transmembrane region" description="Helical" evidence="7">
    <location>
        <begin position="184"/>
        <end position="206"/>
    </location>
</feature>
<dbReference type="SUPFAM" id="SSF161098">
    <property type="entry name" value="MetI-like"/>
    <property type="match status" value="1"/>
</dbReference>
<feature type="transmembrane region" description="Helical" evidence="7">
    <location>
        <begin position="108"/>
        <end position="129"/>
    </location>
</feature>
<keyword evidence="4 7" id="KW-0812">Transmembrane</keyword>
<dbReference type="PANTHER" id="PTHR32243">
    <property type="entry name" value="MALTOSE TRANSPORT SYSTEM PERMEASE-RELATED"/>
    <property type="match status" value="1"/>
</dbReference>
<evidence type="ECO:0000256" key="5">
    <source>
        <dbReference type="ARBA" id="ARBA00022989"/>
    </source>
</evidence>
<dbReference type="Proteomes" id="UP000683246">
    <property type="component" value="Chromosome"/>
</dbReference>
<dbReference type="EMBL" id="CP058649">
    <property type="protein sequence ID" value="QUI22477.1"/>
    <property type="molecule type" value="Genomic_DNA"/>
</dbReference>
<dbReference type="InterPro" id="IPR035906">
    <property type="entry name" value="MetI-like_sf"/>
</dbReference>
<dbReference type="Gene3D" id="1.10.3720.10">
    <property type="entry name" value="MetI-like"/>
    <property type="match status" value="1"/>
</dbReference>
<name>A0A8J8MJB9_9FIRM</name>